<dbReference type="AlphaFoldDB" id="A0A1S4BBQ6"/>
<accession>A0A1S4BBQ6</accession>
<proteinExistence type="predicted"/>
<feature type="compositionally biased region" description="Polar residues" evidence="1">
    <location>
        <begin position="8"/>
        <end position="20"/>
    </location>
</feature>
<gene>
    <name evidence="3" type="primary">LOC107806626</name>
</gene>
<dbReference type="PANTHER" id="PTHR11439">
    <property type="entry name" value="GAG-POL-RELATED RETROTRANSPOSON"/>
    <property type="match status" value="1"/>
</dbReference>
<feature type="domain" description="Retrotransposon Copia-like N-terminal" evidence="2">
    <location>
        <begin position="24"/>
        <end position="70"/>
    </location>
</feature>
<dbReference type="PaxDb" id="4097-A0A1S4BBQ6"/>
<name>A0A1S4BBQ6_TOBAC</name>
<protein>
    <recommendedName>
        <fullName evidence="2">Retrotransposon Copia-like N-terminal domain-containing protein</fullName>
    </recommendedName>
</protein>
<dbReference type="STRING" id="4097.A0A1S4BBQ6"/>
<evidence type="ECO:0000259" key="2">
    <source>
        <dbReference type="Pfam" id="PF14244"/>
    </source>
</evidence>
<reference evidence="3" key="1">
    <citation type="submission" date="2025-08" db="UniProtKB">
        <authorList>
            <consortium name="RefSeq"/>
        </authorList>
    </citation>
    <scope>IDENTIFICATION</scope>
</reference>
<sequence length="365" mass="40540">MDGDKDTSNTTNPSLDTTSPLYMHPSESAVTVLVPVVFDETSYRSWRRGVMRALSVKNKVGFITEKYKKPSSDDATFDQWARWENPNNIACGVANFAGLSMKRPLKIGKTRSGLYFLRSMCLSHESKSNFISAFNLDLFKYFSSCLPTSVDATSGVKSHPPHSSAFVNKSSCPSNDSGGVLMTQRKFANNLLKEYDCLGYTTVLSPLDSTIKLKAGEGPLLSDPILDNAYSVHHLSQFMQAPRDLHLKAALHVVRDLKHDLTLGIFLSKDPNYGLRAYCDSDWVFCPDSRKPVNGYIVLLGDSPISRKSKKQSKVSLSSAEAEYMSIRKVVGELVWVKRLMEELAEVCHDPIPVFCDSLAVVYIA</sequence>
<dbReference type="PANTHER" id="PTHR11439:SF469">
    <property type="entry name" value="REVERSE TRANSCRIPTASE TY1_COPIA-TYPE DOMAIN-CONTAINING PROTEIN"/>
    <property type="match status" value="1"/>
</dbReference>
<evidence type="ECO:0000313" key="3">
    <source>
        <dbReference type="RefSeq" id="XP_016486302.1"/>
    </source>
</evidence>
<dbReference type="InterPro" id="IPR029472">
    <property type="entry name" value="Copia-like_N"/>
</dbReference>
<dbReference type="KEGG" id="nta:107806626"/>
<organism evidence="3">
    <name type="scientific">Nicotiana tabacum</name>
    <name type="common">Common tobacco</name>
    <dbReference type="NCBI Taxonomy" id="4097"/>
    <lineage>
        <taxon>Eukaryota</taxon>
        <taxon>Viridiplantae</taxon>
        <taxon>Streptophyta</taxon>
        <taxon>Embryophyta</taxon>
        <taxon>Tracheophyta</taxon>
        <taxon>Spermatophyta</taxon>
        <taxon>Magnoliopsida</taxon>
        <taxon>eudicotyledons</taxon>
        <taxon>Gunneridae</taxon>
        <taxon>Pentapetalae</taxon>
        <taxon>asterids</taxon>
        <taxon>lamiids</taxon>
        <taxon>Solanales</taxon>
        <taxon>Solanaceae</taxon>
        <taxon>Nicotianoideae</taxon>
        <taxon>Nicotianeae</taxon>
        <taxon>Nicotiana</taxon>
    </lineage>
</organism>
<dbReference type="OrthoDB" id="1688190at2759"/>
<dbReference type="RefSeq" id="XP_016486302.1">
    <property type="nucleotide sequence ID" value="XM_016630816.1"/>
</dbReference>
<dbReference type="CDD" id="cd09272">
    <property type="entry name" value="RNase_HI_RT_Ty1"/>
    <property type="match status" value="1"/>
</dbReference>
<feature type="region of interest" description="Disordered" evidence="1">
    <location>
        <begin position="1"/>
        <end position="21"/>
    </location>
</feature>
<dbReference type="OMA" id="HQESENI"/>
<dbReference type="Pfam" id="PF14244">
    <property type="entry name" value="Retrotran_gag_3"/>
    <property type="match status" value="1"/>
</dbReference>
<evidence type="ECO:0000256" key="1">
    <source>
        <dbReference type="SAM" id="MobiDB-lite"/>
    </source>
</evidence>